<dbReference type="SUPFAM" id="SSF55347">
    <property type="entry name" value="Glyceraldehyde-3-phosphate dehydrogenase-like, C-terminal domain"/>
    <property type="match status" value="2"/>
</dbReference>
<dbReference type="PANTHER" id="PTHR43377">
    <property type="entry name" value="BILIVERDIN REDUCTASE A"/>
    <property type="match status" value="1"/>
</dbReference>
<dbReference type="OrthoDB" id="2129491at2759"/>
<reference evidence="4" key="1">
    <citation type="submission" date="2017-05" db="UniProtKB">
        <authorList>
            <consortium name="EnsemblMetazoa"/>
        </authorList>
    </citation>
    <scope>IDENTIFICATION</scope>
</reference>
<feature type="domain" description="GFO/IDH/MocA-like oxidoreductase" evidence="3">
    <location>
        <begin position="2"/>
        <end position="128"/>
    </location>
</feature>
<dbReference type="GO" id="GO:0000166">
    <property type="term" value="F:nucleotide binding"/>
    <property type="evidence" value="ECO:0007669"/>
    <property type="project" value="InterPro"/>
</dbReference>
<dbReference type="InterPro" id="IPR000683">
    <property type="entry name" value="Gfo/Idh/MocA-like_OxRdtase_N"/>
</dbReference>
<dbReference type="AlphaFoldDB" id="A0A1X7V1G6"/>
<accession>A0A1X7V1G6</accession>
<dbReference type="InterPro" id="IPR055170">
    <property type="entry name" value="GFO_IDH_MocA-like_dom"/>
</dbReference>
<evidence type="ECO:0000256" key="1">
    <source>
        <dbReference type="ARBA" id="ARBA00010928"/>
    </source>
</evidence>
<feature type="domain" description="Gfo/Idh/MocA-like oxidoreductase N-terminal" evidence="2">
    <location>
        <begin position="204"/>
        <end position="277"/>
    </location>
</feature>
<dbReference type="EnsemblMetazoa" id="Aqu2.1.33427_001">
    <property type="protein sequence ID" value="Aqu2.1.33427_001"/>
    <property type="gene ID" value="Aqu2.1.33427"/>
</dbReference>
<sequence length="497" mass="54919">VVQAIKLIKEGVIGEPYYAQGNCFESIGIDDFDFCEVPDWIYDPEKNGGGAVMAGGVHWIRPLRLMLGDMDKVAAMTMDAWKTMRAETLAHALVKFKNGKQGVLHFHYSDIPMEKIPFFQIFGPKGEITIHGVFDGGITVHTKDKVTTDNCGGYMSAFKPQMASFFAAVKKGEKLADSHPGSVSEAMKDVLVALAIYRSAEKGAWENVDVYGSVEEAGDDSYDAAVIMVPHHLHVEIAREVLSKGKHVLLEKPLAISIEGCRELLALAQSTDRVFMAAENSPHWPEVVRAIQLIKEGVIGEPYYAQANYWEAIAKEDYDVGAVPSWVYDPKKVGGGVLMAGAVHWIRPIRMILGEIDKLVGMTVNAWDRMKGESLAHALVQCKNGKKGVLHFHYNDVPKEEIPFFQIFGPKGEITIHGKFEGGITVHTKDKVTTDNCGGYWGSFKPQMASFISALKKEEKITEAHTGSVSEAVKDVLVSLAIYRSVEEEKWENVDVF</sequence>
<dbReference type="Pfam" id="PF22725">
    <property type="entry name" value="GFO_IDH_MocA_C3"/>
    <property type="match status" value="2"/>
</dbReference>
<dbReference type="eggNOG" id="KOG2742">
    <property type="taxonomic scope" value="Eukaryota"/>
</dbReference>
<evidence type="ECO:0000259" key="3">
    <source>
        <dbReference type="Pfam" id="PF22725"/>
    </source>
</evidence>
<feature type="domain" description="GFO/IDH/MocA-like oxidoreductase" evidence="3">
    <location>
        <begin position="289"/>
        <end position="414"/>
    </location>
</feature>
<dbReference type="Pfam" id="PF01408">
    <property type="entry name" value="GFO_IDH_MocA"/>
    <property type="match status" value="1"/>
</dbReference>
<dbReference type="InParanoid" id="A0A1X7V1G6"/>
<proteinExistence type="inferred from homology"/>
<comment type="similarity">
    <text evidence="1">Belongs to the Gfo/Idh/MocA family.</text>
</comment>
<organism evidence="4">
    <name type="scientific">Amphimedon queenslandica</name>
    <name type="common">Sponge</name>
    <dbReference type="NCBI Taxonomy" id="400682"/>
    <lineage>
        <taxon>Eukaryota</taxon>
        <taxon>Metazoa</taxon>
        <taxon>Porifera</taxon>
        <taxon>Demospongiae</taxon>
        <taxon>Heteroscleromorpha</taxon>
        <taxon>Haplosclerida</taxon>
        <taxon>Niphatidae</taxon>
        <taxon>Amphimedon</taxon>
    </lineage>
</organism>
<dbReference type="STRING" id="400682.A0A1X7V1G6"/>
<protein>
    <recommendedName>
        <fullName evidence="5">Gfo/Idh/MocA-like oxidoreductase N-terminal domain-containing protein</fullName>
    </recommendedName>
</protein>
<evidence type="ECO:0000259" key="2">
    <source>
        <dbReference type="Pfam" id="PF01408"/>
    </source>
</evidence>
<evidence type="ECO:0000313" key="4">
    <source>
        <dbReference type="EnsemblMetazoa" id="Aqu2.1.33427_001"/>
    </source>
</evidence>
<dbReference type="Gene3D" id="3.30.360.10">
    <property type="entry name" value="Dihydrodipicolinate Reductase, domain 2"/>
    <property type="match status" value="2"/>
</dbReference>
<dbReference type="InterPro" id="IPR036291">
    <property type="entry name" value="NAD(P)-bd_dom_sf"/>
</dbReference>
<dbReference type="InterPro" id="IPR051450">
    <property type="entry name" value="Gfo/Idh/MocA_Oxidoreductases"/>
</dbReference>
<dbReference type="PANTHER" id="PTHR43377:SF1">
    <property type="entry name" value="BILIVERDIN REDUCTASE A"/>
    <property type="match status" value="1"/>
</dbReference>
<dbReference type="SUPFAM" id="SSF51735">
    <property type="entry name" value="NAD(P)-binding Rossmann-fold domains"/>
    <property type="match status" value="1"/>
</dbReference>
<dbReference type="Gene3D" id="3.40.50.720">
    <property type="entry name" value="NAD(P)-binding Rossmann-like Domain"/>
    <property type="match status" value="1"/>
</dbReference>
<name>A0A1X7V1G6_AMPQE</name>
<evidence type="ECO:0008006" key="5">
    <source>
        <dbReference type="Google" id="ProtNLM"/>
    </source>
</evidence>